<sequence length="97" mass="10831">MEKGFDELTIADDIAKQCTSMYILGLRVCNANLLLHRTTAVHGGIDTSSIFSSGTDAARIMQKRCFGTAETRCQKCTRMYAFGNVTTQMPAYLQKRR</sequence>
<accession>S3L8N5</accession>
<keyword evidence="2" id="KW-1185">Reference proteome</keyword>
<dbReference type="GeneID" id="301461549"/>
<dbReference type="EMBL" id="ATFC01000008">
    <property type="protein sequence ID" value="EPF46808.1"/>
    <property type="molecule type" value="Genomic_DNA"/>
</dbReference>
<evidence type="ECO:0000313" key="2">
    <source>
        <dbReference type="Proteomes" id="UP000014605"/>
    </source>
</evidence>
<reference evidence="1 2" key="1">
    <citation type="submission" date="2013-04" db="EMBL/GenBank/DDBJ databases">
        <title>The Genome Sequence of Treponema vincentii F0403.</title>
        <authorList>
            <consortium name="The Broad Institute Genomics Platform"/>
            <person name="Earl A."/>
            <person name="Ward D."/>
            <person name="Feldgarden M."/>
            <person name="Gevers D."/>
            <person name="Leonetti C."/>
            <person name="Izard J."/>
            <person name="Walker B."/>
            <person name="Young S."/>
            <person name="Zeng Q."/>
            <person name="Gargeya S."/>
            <person name="Fitzgerald M."/>
            <person name="Haas B."/>
            <person name="Abouelleil A."/>
            <person name="Allen A.W."/>
            <person name="Alvarado L."/>
            <person name="Arachchi H.M."/>
            <person name="Berlin A.M."/>
            <person name="Chapman S.B."/>
            <person name="Gainer-Dewar J."/>
            <person name="Goldberg J."/>
            <person name="Griggs A."/>
            <person name="Gujja S."/>
            <person name="Hansen M."/>
            <person name="Howarth C."/>
            <person name="Imamovic A."/>
            <person name="Ireland A."/>
            <person name="Larimer J."/>
            <person name="McCowan C."/>
            <person name="Murphy C."/>
            <person name="Pearson M."/>
            <person name="Poon T.W."/>
            <person name="Priest M."/>
            <person name="Roberts A."/>
            <person name="Saif S."/>
            <person name="Shea T."/>
            <person name="Sisk P."/>
            <person name="Sykes S."/>
            <person name="Wortman J."/>
            <person name="Nusbaum C."/>
            <person name="Birren B."/>
        </authorList>
    </citation>
    <scope>NUCLEOTIDE SEQUENCE [LARGE SCALE GENOMIC DNA]</scope>
    <source>
        <strain evidence="1 2">F0403</strain>
    </source>
</reference>
<protein>
    <submittedName>
        <fullName evidence="1">Uncharacterized protein</fullName>
    </submittedName>
</protein>
<gene>
    <name evidence="1" type="ORF">HMPREF1222_01387</name>
</gene>
<evidence type="ECO:0000313" key="1">
    <source>
        <dbReference type="EMBL" id="EPF46808.1"/>
    </source>
</evidence>
<dbReference type="RefSeq" id="WP_016518790.1">
    <property type="nucleotide sequence ID" value="NZ_KE332512.1"/>
</dbReference>
<dbReference type="AlphaFoldDB" id="S3L8N5"/>
<proteinExistence type="predicted"/>
<organism evidence="1 2">
    <name type="scientific">Treponema vincentii F0403</name>
    <dbReference type="NCBI Taxonomy" id="1125702"/>
    <lineage>
        <taxon>Bacteria</taxon>
        <taxon>Pseudomonadati</taxon>
        <taxon>Spirochaetota</taxon>
        <taxon>Spirochaetia</taxon>
        <taxon>Spirochaetales</taxon>
        <taxon>Treponemataceae</taxon>
        <taxon>Treponema</taxon>
    </lineage>
</organism>
<dbReference type="Proteomes" id="UP000014605">
    <property type="component" value="Unassembled WGS sequence"/>
</dbReference>
<dbReference type="HOGENOM" id="CLU_2345819_0_0_12"/>
<comment type="caution">
    <text evidence="1">The sequence shown here is derived from an EMBL/GenBank/DDBJ whole genome shotgun (WGS) entry which is preliminary data.</text>
</comment>
<name>S3L8N5_9SPIR</name>